<gene>
    <name evidence="2" type="ORF">B0H17DRAFT_1029748</name>
</gene>
<dbReference type="AlphaFoldDB" id="A0AAD7H1V2"/>
<organism evidence="2 3">
    <name type="scientific">Mycena rosella</name>
    <name type="common">Pink bonnet</name>
    <name type="synonym">Agaricus rosellus</name>
    <dbReference type="NCBI Taxonomy" id="1033263"/>
    <lineage>
        <taxon>Eukaryota</taxon>
        <taxon>Fungi</taxon>
        <taxon>Dikarya</taxon>
        <taxon>Basidiomycota</taxon>
        <taxon>Agaricomycotina</taxon>
        <taxon>Agaricomycetes</taxon>
        <taxon>Agaricomycetidae</taxon>
        <taxon>Agaricales</taxon>
        <taxon>Marasmiineae</taxon>
        <taxon>Mycenaceae</taxon>
        <taxon>Mycena</taxon>
    </lineage>
</organism>
<keyword evidence="1" id="KW-0472">Membrane</keyword>
<keyword evidence="3" id="KW-1185">Reference proteome</keyword>
<evidence type="ECO:0000313" key="3">
    <source>
        <dbReference type="Proteomes" id="UP001221757"/>
    </source>
</evidence>
<evidence type="ECO:0000256" key="1">
    <source>
        <dbReference type="SAM" id="Phobius"/>
    </source>
</evidence>
<protein>
    <submittedName>
        <fullName evidence="2">Uncharacterized protein</fullName>
    </submittedName>
</protein>
<dbReference type="Gene3D" id="1.25.40.10">
    <property type="entry name" value="Tetratricopeptide repeat domain"/>
    <property type="match status" value="1"/>
</dbReference>
<dbReference type="Proteomes" id="UP001221757">
    <property type="component" value="Unassembled WGS sequence"/>
</dbReference>
<keyword evidence="1" id="KW-1133">Transmembrane helix</keyword>
<evidence type="ECO:0000313" key="2">
    <source>
        <dbReference type="EMBL" id="KAJ7709911.1"/>
    </source>
</evidence>
<comment type="caution">
    <text evidence="2">The sequence shown here is derived from an EMBL/GenBank/DDBJ whole genome shotgun (WGS) entry which is preliminary data.</text>
</comment>
<feature type="transmembrane region" description="Helical" evidence="1">
    <location>
        <begin position="41"/>
        <end position="68"/>
    </location>
</feature>
<keyword evidence="1" id="KW-0812">Transmembrane</keyword>
<proteinExistence type="predicted"/>
<dbReference type="EMBL" id="JARKIE010000002">
    <property type="protein sequence ID" value="KAJ7709911.1"/>
    <property type="molecule type" value="Genomic_DNA"/>
</dbReference>
<sequence>MLLKTFKRVVASKRGQLAPSLGQRHASSFQRQPFRLSRPQAVVGVSAVTLLVIGAGALLTDAATHMWLERNMKRAKRDIDSDTREWGWWDLEAERWTGDPSQGGTDPALGRQGRKLVRDAWFSHHGPENYAPIDEDDKGANDLNTVDAVLLRTELCLRGAIAIAESPDIAPKLHPCTLIDLLSRRAAILERLGPFHLGESRAEYERVWGLLAGKGIQAARVAVKLGDINQRLGEGPDALAWWARAVQLASGGQQGALEPAVPTTPPSSPASQRVLASALVSTSAFYAMARQLSQAQKIEQGSLDLLRSIRPPESLASASPPQALHSLSLLHRSAILSLHLGEVFYAANRAAECLQSLQAAATSSERVACALVGASAQDSEQPAPRMEEPLLPGYIKNPYLEKPARDLLRDARRSAADTWNLMGELTERMGPSHRQLAFKYYQRAIFWAGRTNGEGTLEPADLTLRDDWTLMLRNYTRMREATEPKCQ</sequence>
<dbReference type="InterPro" id="IPR011990">
    <property type="entry name" value="TPR-like_helical_dom_sf"/>
</dbReference>
<accession>A0AAD7H1V2</accession>
<reference evidence="2" key="1">
    <citation type="submission" date="2023-03" db="EMBL/GenBank/DDBJ databases">
        <title>Massive genome expansion in bonnet fungi (Mycena s.s.) driven by repeated elements and novel gene families across ecological guilds.</title>
        <authorList>
            <consortium name="Lawrence Berkeley National Laboratory"/>
            <person name="Harder C.B."/>
            <person name="Miyauchi S."/>
            <person name="Viragh M."/>
            <person name="Kuo A."/>
            <person name="Thoen E."/>
            <person name="Andreopoulos B."/>
            <person name="Lu D."/>
            <person name="Skrede I."/>
            <person name="Drula E."/>
            <person name="Henrissat B."/>
            <person name="Morin E."/>
            <person name="Kohler A."/>
            <person name="Barry K."/>
            <person name="LaButti K."/>
            <person name="Morin E."/>
            <person name="Salamov A."/>
            <person name="Lipzen A."/>
            <person name="Mereny Z."/>
            <person name="Hegedus B."/>
            <person name="Baldrian P."/>
            <person name="Stursova M."/>
            <person name="Weitz H."/>
            <person name="Taylor A."/>
            <person name="Grigoriev I.V."/>
            <person name="Nagy L.G."/>
            <person name="Martin F."/>
            <person name="Kauserud H."/>
        </authorList>
    </citation>
    <scope>NUCLEOTIDE SEQUENCE</scope>
    <source>
        <strain evidence="2">CBHHK067</strain>
    </source>
</reference>
<name>A0AAD7H1V2_MYCRO</name>